<dbReference type="eggNOG" id="COG1721">
    <property type="taxonomic scope" value="Bacteria"/>
</dbReference>
<dbReference type="Proteomes" id="UP000000263">
    <property type="component" value="Chromosome"/>
</dbReference>
<dbReference type="RefSeq" id="WP_012120486.1">
    <property type="nucleotide sequence ID" value="NC_009767.1"/>
</dbReference>
<name>A7NKP2_ROSCS</name>
<protein>
    <recommendedName>
        <fullName evidence="1">DUF58 domain-containing protein</fullName>
    </recommendedName>
</protein>
<evidence type="ECO:0000259" key="1">
    <source>
        <dbReference type="Pfam" id="PF01882"/>
    </source>
</evidence>
<reference evidence="2 3" key="1">
    <citation type="submission" date="2007-08" db="EMBL/GenBank/DDBJ databases">
        <title>Complete sequence of Roseiflexus castenholzii DSM 13941.</title>
        <authorList>
            <consortium name="US DOE Joint Genome Institute"/>
            <person name="Copeland A."/>
            <person name="Lucas S."/>
            <person name="Lapidus A."/>
            <person name="Barry K."/>
            <person name="Glavina del Rio T."/>
            <person name="Dalin E."/>
            <person name="Tice H."/>
            <person name="Pitluck S."/>
            <person name="Thompson L.S."/>
            <person name="Brettin T."/>
            <person name="Bruce D."/>
            <person name="Detter J.C."/>
            <person name="Han C."/>
            <person name="Tapia R."/>
            <person name="Schmutz J."/>
            <person name="Larimer F."/>
            <person name="Land M."/>
            <person name="Hauser L."/>
            <person name="Kyrpides N."/>
            <person name="Mikhailova N."/>
            <person name="Bryant D.A."/>
            <person name="Hanada S."/>
            <person name="Tsukatani Y."/>
            <person name="Richardson P."/>
        </authorList>
    </citation>
    <scope>NUCLEOTIDE SEQUENCE [LARGE SCALE GENOMIC DNA]</scope>
    <source>
        <strain evidence="3">DSM 13941 / HLO8</strain>
    </source>
</reference>
<dbReference type="Pfam" id="PF01882">
    <property type="entry name" value="DUF58"/>
    <property type="match status" value="1"/>
</dbReference>
<evidence type="ECO:0000313" key="2">
    <source>
        <dbReference type="EMBL" id="ABU58062.1"/>
    </source>
</evidence>
<gene>
    <name evidence="2" type="ordered locus">Rcas_1974</name>
</gene>
<evidence type="ECO:0000313" key="3">
    <source>
        <dbReference type="Proteomes" id="UP000000263"/>
    </source>
</evidence>
<dbReference type="InterPro" id="IPR036465">
    <property type="entry name" value="vWFA_dom_sf"/>
</dbReference>
<keyword evidence="3" id="KW-1185">Reference proteome</keyword>
<dbReference type="PANTHER" id="PTHR33608:SF7">
    <property type="entry name" value="DUF58 DOMAIN-CONTAINING PROTEIN"/>
    <property type="match status" value="1"/>
</dbReference>
<dbReference type="HOGENOM" id="CLU_054927_3_1_0"/>
<dbReference type="CDD" id="cd00198">
    <property type="entry name" value="vWFA"/>
    <property type="match status" value="1"/>
</dbReference>
<organism evidence="2 3">
    <name type="scientific">Roseiflexus castenholzii (strain DSM 13941 / HLO8)</name>
    <dbReference type="NCBI Taxonomy" id="383372"/>
    <lineage>
        <taxon>Bacteria</taxon>
        <taxon>Bacillati</taxon>
        <taxon>Chloroflexota</taxon>
        <taxon>Chloroflexia</taxon>
        <taxon>Chloroflexales</taxon>
        <taxon>Roseiflexineae</taxon>
        <taxon>Roseiflexaceae</taxon>
        <taxon>Roseiflexus</taxon>
    </lineage>
</organism>
<feature type="domain" description="DUF58" evidence="1">
    <location>
        <begin position="60"/>
        <end position="262"/>
    </location>
</feature>
<dbReference type="AlphaFoldDB" id="A7NKP2"/>
<dbReference type="InterPro" id="IPR002881">
    <property type="entry name" value="DUF58"/>
</dbReference>
<dbReference type="SUPFAM" id="SSF53300">
    <property type="entry name" value="vWA-like"/>
    <property type="match status" value="1"/>
</dbReference>
<dbReference type="OrthoDB" id="9776116at2"/>
<dbReference type="STRING" id="383372.Rcas_1974"/>
<proteinExistence type="predicted"/>
<sequence length="307" mass="34654">MWFRNIFSPKQQAALPPLFNEAFLRRLERLSLQAQRTLRGRPSGGAHLSYRLLPTSIFSDHRPYSTGDDYRYVDWNVYAHQDALFVKLGEIEQDVNIHLLLDVSRSMMWGSPPKLRAAQLLAGTLGYLALAHNDRLHVAPFSAAVLREFGPAHGKARLIEMLRFIEHVQPGGETNLRAVLDGYARRHPRGGLLVLCSDLLASEGLEEGLRAFPPPIWQVLVIHLLDPGELNPERLGPIELEDMETGALLPLVVDDETLAHYRRNLTAWQRGIESACGKRGATCARVLSTWPLERQIIPYLRARQILT</sequence>
<dbReference type="Gene3D" id="3.40.50.410">
    <property type="entry name" value="von Willebrand factor, type A domain"/>
    <property type="match status" value="1"/>
</dbReference>
<dbReference type="KEGG" id="rca:Rcas_1974"/>
<accession>A7NKP2</accession>
<dbReference type="EMBL" id="CP000804">
    <property type="protein sequence ID" value="ABU58062.1"/>
    <property type="molecule type" value="Genomic_DNA"/>
</dbReference>
<dbReference type="PANTHER" id="PTHR33608">
    <property type="entry name" value="BLL2464 PROTEIN"/>
    <property type="match status" value="1"/>
</dbReference>